<organism evidence="1 2">
    <name type="scientific">Kaistella daneshvariae</name>
    <dbReference type="NCBI Taxonomy" id="2487074"/>
    <lineage>
        <taxon>Bacteria</taxon>
        <taxon>Pseudomonadati</taxon>
        <taxon>Bacteroidota</taxon>
        <taxon>Flavobacteriia</taxon>
        <taxon>Flavobacteriales</taxon>
        <taxon>Weeksellaceae</taxon>
        <taxon>Chryseobacterium group</taxon>
        <taxon>Kaistella</taxon>
    </lineage>
</organism>
<sequence length="65" mass="6760">MCPSGCGLFGQFRAETITAVSGTVCPLGGEWQIIGSVGTTAVFARGSTMTAYHGKNVIWVLLRPG</sequence>
<name>A0ABM7CB72_9FLAO</name>
<evidence type="ECO:0000313" key="2">
    <source>
        <dbReference type="Proteomes" id="UP000274483"/>
    </source>
</evidence>
<accession>A0ABM7CB72</accession>
<dbReference type="Proteomes" id="UP000274483">
    <property type="component" value="Chromosome"/>
</dbReference>
<keyword evidence="2" id="KW-1185">Reference proteome</keyword>
<reference evidence="1 2" key="1">
    <citation type="submission" date="2018-11" db="EMBL/GenBank/DDBJ databases">
        <title>Proposal to divide the Flavobacteriaceae and reorganize its genera based on Amino Acid Identity values calculated from whole genome sequences.</title>
        <authorList>
            <person name="Nicholson A.C."/>
            <person name="Gulvik C.A."/>
            <person name="Whitney A.M."/>
            <person name="Humrighouse B.W."/>
            <person name="Bell M."/>
            <person name="Holmes B."/>
            <person name="Steigerwalt A.G."/>
            <person name="Villarma A."/>
            <person name="Sheth M."/>
            <person name="Batra D."/>
            <person name="Pryor J."/>
            <person name="Bernardet J.-F."/>
            <person name="Hugo C."/>
            <person name="Kampfer P."/>
            <person name="Newman J.D."/>
            <person name="McQuiston J.R."/>
        </authorList>
    </citation>
    <scope>NUCLEOTIDE SEQUENCE [LARGE SCALE GENOMIC DNA]</scope>
    <source>
        <strain evidence="1 2">H3001</strain>
    </source>
</reference>
<dbReference type="EMBL" id="CP034158">
    <property type="protein sequence ID" value="AZI68267.1"/>
    <property type="molecule type" value="Genomic_DNA"/>
</dbReference>
<proteinExistence type="predicted"/>
<protein>
    <submittedName>
        <fullName evidence="1">Uncharacterized protein</fullName>
    </submittedName>
</protein>
<evidence type="ECO:0000313" key="1">
    <source>
        <dbReference type="EMBL" id="AZI68267.1"/>
    </source>
</evidence>
<gene>
    <name evidence="1" type="ORF">EIB71_02460</name>
</gene>